<sequence length="241" mass="24189">MAIINGTNRNDNLVGTYASDIISGFNGNDTLNGGFGADTLIGGDGSDTYYIDNAGDVVTEDFNDPLGGVDTVFSSVNFTLGFGLENLTLTGAGNINGTGNGNNNVITGNSANNILNGGLGADTLIGGTGNDTLNGGAGSDTADYSQLVQSITLSPTGIITKAGGLGNDQLVQIETIIADASAVNNTIDVSTAGNTASINVNLQTQQLTVNGVPGVGTFTVTNFDNVKGTSQNDIIIGDAQN</sequence>
<organism evidence="1 2">
    <name type="scientific">Dolichospermum planctonicum CS-1226</name>
    <dbReference type="NCBI Taxonomy" id="3021751"/>
    <lineage>
        <taxon>Bacteria</taxon>
        <taxon>Bacillati</taxon>
        <taxon>Cyanobacteriota</taxon>
        <taxon>Cyanophyceae</taxon>
        <taxon>Nostocales</taxon>
        <taxon>Aphanizomenonaceae</taxon>
        <taxon>Dolichospermum</taxon>
        <taxon>Dolichospermum planctonicum</taxon>
    </lineage>
</organism>
<dbReference type="InterPro" id="IPR011049">
    <property type="entry name" value="Serralysin-like_metalloprot_C"/>
</dbReference>
<dbReference type="PROSITE" id="PS00330">
    <property type="entry name" value="HEMOLYSIN_CALCIUM"/>
    <property type="match status" value="1"/>
</dbReference>
<name>A0ABT5AIF3_9CYAN</name>
<dbReference type="Proteomes" id="UP001211249">
    <property type="component" value="Unassembled WGS sequence"/>
</dbReference>
<protein>
    <submittedName>
        <fullName evidence="1">Calcium-binding protein</fullName>
    </submittedName>
</protein>
<proteinExistence type="predicted"/>
<dbReference type="Pfam" id="PF00353">
    <property type="entry name" value="HemolysinCabind"/>
    <property type="match status" value="3"/>
</dbReference>
<dbReference type="Gene3D" id="2.150.10.10">
    <property type="entry name" value="Serralysin-like metalloprotease, C-terminal"/>
    <property type="match status" value="2"/>
</dbReference>
<dbReference type="EMBL" id="JAQMUC010000080">
    <property type="protein sequence ID" value="MDB9537078.1"/>
    <property type="molecule type" value="Genomic_DNA"/>
</dbReference>
<dbReference type="RefSeq" id="WP_271796796.1">
    <property type="nucleotide sequence ID" value="NZ_JAQMUC010000080.1"/>
</dbReference>
<comment type="caution">
    <text evidence="1">The sequence shown here is derived from an EMBL/GenBank/DDBJ whole genome shotgun (WGS) entry which is preliminary data.</text>
</comment>
<dbReference type="InterPro" id="IPR018511">
    <property type="entry name" value="Hemolysin-typ_Ca-bd_CS"/>
</dbReference>
<evidence type="ECO:0000313" key="1">
    <source>
        <dbReference type="EMBL" id="MDB9537078.1"/>
    </source>
</evidence>
<feature type="non-terminal residue" evidence="1">
    <location>
        <position position="241"/>
    </location>
</feature>
<dbReference type="InterPro" id="IPR001343">
    <property type="entry name" value="Hemolysn_Ca-bd"/>
</dbReference>
<gene>
    <name evidence="1" type="ORF">PN451_14790</name>
</gene>
<evidence type="ECO:0000313" key="2">
    <source>
        <dbReference type="Proteomes" id="UP001211249"/>
    </source>
</evidence>
<reference evidence="1 2" key="1">
    <citation type="submission" date="2023-01" db="EMBL/GenBank/DDBJ databases">
        <title>Genomes from the Australian National Cyanobacteria Reference Collection.</title>
        <authorList>
            <person name="Willis A."/>
            <person name="Lee E.M.F."/>
        </authorList>
    </citation>
    <scope>NUCLEOTIDE SEQUENCE [LARGE SCALE GENOMIC DNA]</scope>
    <source>
        <strain evidence="1 2">CS-1226</strain>
    </source>
</reference>
<dbReference type="SUPFAM" id="SSF51120">
    <property type="entry name" value="beta-Roll"/>
    <property type="match status" value="2"/>
</dbReference>
<keyword evidence="2" id="KW-1185">Reference proteome</keyword>
<accession>A0ABT5AIF3</accession>
<dbReference type="PRINTS" id="PR00313">
    <property type="entry name" value="CABNDNGRPT"/>
</dbReference>